<dbReference type="PANTHER" id="PTHR42884">
    <property type="entry name" value="PROPROTEIN CONVERTASE SUBTILISIN/KEXIN-RELATED"/>
    <property type="match status" value="1"/>
</dbReference>
<gene>
    <name evidence="9" type="primary">LOC106156258</name>
</gene>
<dbReference type="Gene3D" id="3.40.50.200">
    <property type="entry name" value="Peptidase S8/S53 domain"/>
    <property type="match status" value="1"/>
</dbReference>
<dbReference type="GeneID" id="106156258"/>
<comment type="similarity">
    <text evidence="5">Belongs to the peptidase S8 family.</text>
</comment>
<dbReference type="OrthoDB" id="300641at2759"/>
<dbReference type="PROSITE" id="PS51892">
    <property type="entry name" value="SUBTILASE"/>
    <property type="match status" value="1"/>
</dbReference>
<dbReference type="SUPFAM" id="SSF52743">
    <property type="entry name" value="Subtilisin-like"/>
    <property type="match status" value="1"/>
</dbReference>
<evidence type="ECO:0000256" key="1">
    <source>
        <dbReference type="ARBA" id="ARBA00022670"/>
    </source>
</evidence>
<keyword evidence="1 5" id="KW-0645">Protease</keyword>
<dbReference type="Pfam" id="PF00082">
    <property type="entry name" value="Peptidase_S8"/>
    <property type="match status" value="1"/>
</dbReference>
<dbReference type="PROSITE" id="PS00137">
    <property type="entry name" value="SUBTILASE_HIS"/>
    <property type="match status" value="1"/>
</dbReference>
<feature type="domain" description="Peptidase S8/S53" evidence="7">
    <location>
        <begin position="138"/>
        <end position="401"/>
    </location>
</feature>
<feature type="active site" description="Charge relay system" evidence="4 5">
    <location>
        <position position="147"/>
    </location>
</feature>
<dbReference type="KEGG" id="lak:106156258"/>
<dbReference type="InParanoid" id="A0A1S3HN10"/>
<feature type="active site" description="Charge relay system" evidence="4 5">
    <location>
        <position position="351"/>
    </location>
</feature>
<feature type="active site" description="Charge relay system" evidence="4 5">
    <location>
        <position position="177"/>
    </location>
</feature>
<evidence type="ECO:0000313" key="9">
    <source>
        <dbReference type="RefSeq" id="XP_013386896.1"/>
    </source>
</evidence>
<accession>A0A1S3HN10</accession>
<keyword evidence="8" id="KW-1185">Reference proteome</keyword>
<organism evidence="8 9">
    <name type="scientific">Lingula anatina</name>
    <name type="common">Brachiopod</name>
    <name type="synonym">Lingula unguis</name>
    <dbReference type="NCBI Taxonomy" id="7574"/>
    <lineage>
        <taxon>Eukaryota</taxon>
        <taxon>Metazoa</taxon>
        <taxon>Spiralia</taxon>
        <taxon>Lophotrochozoa</taxon>
        <taxon>Brachiopoda</taxon>
        <taxon>Linguliformea</taxon>
        <taxon>Lingulata</taxon>
        <taxon>Lingulida</taxon>
        <taxon>Linguloidea</taxon>
        <taxon>Lingulidae</taxon>
        <taxon>Lingula</taxon>
    </lineage>
</organism>
<protein>
    <submittedName>
        <fullName evidence="9">Furin-1</fullName>
    </submittedName>
</protein>
<dbReference type="GO" id="GO:0005802">
    <property type="term" value="C:trans-Golgi network"/>
    <property type="evidence" value="ECO:0007669"/>
    <property type="project" value="TreeGrafter"/>
</dbReference>
<keyword evidence="3 5" id="KW-0720">Serine protease</keyword>
<dbReference type="InterPro" id="IPR000209">
    <property type="entry name" value="Peptidase_S8/S53_dom"/>
</dbReference>
<dbReference type="GO" id="GO:0004252">
    <property type="term" value="F:serine-type endopeptidase activity"/>
    <property type="evidence" value="ECO:0007669"/>
    <property type="project" value="UniProtKB-UniRule"/>
</dbReference>
<dbReference type="RefSeq" id="XP_013386896.1">
    <property type="nucleotide sequence ID" value="XM_013531442.1"/>
</dbReference>
<dbReference type="STRING" id="7574.A0A1S3HN10"/>
<feature type="chain" id="PRO_5010189763" evidence="6">
    <location>
        <begin position="25"/>
        <end position="447"/>
    </location>
</feature>
<evidence type="ECO:0000313" key="8">
    <source>
        <dbReference type="Proteomes" id="UP000085678"/>
    </source>
</evidence>
<evidence type="ECO:0000256" key="5">
    <source>
        <dbReference type="PROSITE-ProRule" id="PRU01240"/>
    </source>
</evidence>
<dbReference type="Proteomes" id="UP000085678">
    <property type="component" value="Unplaced"/>
</dbReference>
<evidence type="ECO:0000256" key="4">
    <source>
        <dbReference type="PIRSR" id="PIRSR615500-1"/>
    </source>
</evidence>
<dbReference type="AlphaFoldDB" id="A0A1S3HN10"/>
<dbReference type="CDD" id="cd04059">
    <property type="entry name" value="Peptidases_S8_Protein_convertases_Kexins_Furin-like"/>
    <property type="match status" value="1"/>
</dbReference>
<reference evidence="9" key="1">
    <citation type="submission" date="2025-08" db="UniProtKB">
        <authorList>
            <consortium name="RefSeq"/>
        </authorList>
    </citation>
    <scope>IDENTIFICATION</scope>
    <source>
        <tissue evidence="9">Gonads</tissue>
    </source>
</reference>
<dbReference type="GO" id="GO:0016486">
    <property type="term" value="P:peptide hormone processing"/>
    <property type="evidence" value="ECO:0007669"/>
    <property type="project" value="TreeGrafter"/>
</dbReference>
<dbReference type="InterPro" id="IPR015500">
    <property type="entry name" value="Peptidase_S8_subtilisin-rel"/>
</dbReference>
<name>A0A1S3HN10_LINAN</name>
<keyword evidence="6" id="KW-0732">Signal</keyword>
<sequence length="447" mass="49391">MQRRRMKAHILILVFVTLQGIARSFEDERTLIVQFKSDISASEVQDFAKRYGLDMMNKVYGNYYSFLDKNQDSDSLTLLASDTKVKWVDYETEEMYTLLSTDVNTWETIKDPMWRTQKWYLSEQPFNAKSGWEHCYTGRGVTIGLLDNGVLDHPDLSVDRALSKNFWGNVPVQSRSHGTQVAGVASAKSNNLCGIGVAPQASIADLRVFGQKSTLKTTHLMEALSYKPKDIHIYSNSWTISNSGISVGGPKKPVLDILEEGTKLGRDGKGSVYLWGTGNGGPTGDSCAYDGYSNSVFTLGITAVDRNKHMLKSGENCSATFAAAPSQNTGGTEIVTTFGTDKCTKSFSRCSAAVPMASGAIALVMEENPNLTWRDIKHLLARSGSKDGLLPNNFEENAAGYKVSPTFGFGELDIGRLINMAHPDNWWSVGGWKEMKHCVVEPNIKWW</sequence>
<dbReference type="PRINTS" id="PR00723">
    <property type="entry name" value="SUBTILISIN"/>
</dbReference>
<evidence type="ECO:0000259" key="7">
    <source>
        <dbReference type="Pfam" id="PF00082"/>
    </source>
</evidence>
<dbReference type="InterPro" id="IPR034182">
    <property type="entry name" value="Kexin/furin"/>
</dbReference>
<dbReference type="InterPro" id="IPR022398">
    <property type="entry name" value="Peptidase_S8_His-AS"/>
</dbReference>
<dbReference type="PANTHER" id="PTHR42884:SF31">
    <property type="entry name" value="PROPROTEIN CONVERTASE SUBTILISIN_KEXIN TYPE 5"/>
    <property type="match status" value="1"/>
</dbReference>
<dbReference type="InterPro" id="IPR036852">
    <property type="entry name" value="Peptidase_S8/S53_dom_sf"/>
</dbReference>
<feature type="signal peptide" evidence="6">
    <location>
        <begin position="1"/>
        <end position="24"/>
    </location>
</feature>
<evidence type="ECO:0000256" key="2">
    <source>
        <dbReference type="ARBA" id="ARBA00022801"/>
    </source>
</evidence>
<evidence type="ECO:0000256" key="3">
    <source>
        <dbReference type="ARBA" id="ARBA00022825"/>
    </source>
</evidence>
<dbReference type="GO" id="GO:0000139">
    <property type="term" value="C:Golgi membrane"/>
    <property type="evidence" value="ECO:0007669"/>
    <property type="project" value="TreeGrafter"/>
</dbReference>
<proteinExistence type="inferred from homology"/>
<evidence type="ECO:0000256" key="6">
    <source>
        <dbReference type="SAM" id="SignalP"/>
    </source>
</evidence>
<keyword evidence="2 5" id="KW-0378">Hydrolase</keyword>